<reference evidence="2" key="1">
    <citation type="submission" date="2021-01" db="EMBL/GenBank/DDBJ databases">
        <title>Modified the classification status of verrucomicrobia.</title>
        <authorList>
            <person name="Feng X."/>
        </authorList>
    </citation>
    <scope>NUCLEOTIDE SEQUENCE</scope>
    <source>
        <strain evidence="2">KCTC 22201</strain>
    </source>
</reference>
<dbReference type="InterPro" id="IPR027463">
    <property type="entry name" value="AcrB_DN_DC_subdom"/>
</dbReference>
<sequence>MEAAIKWFSKNHVAGNFLMLAILLVGFSTWFQLKKEIFPETSIDAVAVRIPYPNATPEEVERGVCVPVEEAIADLTGIDTIRSTASQNIGTVSVEVETGYDVREVMDDIKSRVDAIDNFPEEAEKPVLEEILIKNPVMNLAITTDRPVDETTLTRLAERIRDDLLSFESKGATSVGDFFANFFRGPQTISQVSIAGTREYEISIEVSDQRLRELGLSHSDVAEAVRRTSVDLPGGSIR</sequence>
<dbReference type="PANTHER" id="PTHR32063:SF33">
    <property type="entry name" value="RND SUPERFAMILY EFFLUX PUMP PERMEASE COMPONENT"/>
    <property type="match status" value="1"/>
</dbReference>
<feature type="non-terminal residue" evidence="2">
    <location>
        <position position="238"/>
    </location>
</feature>
<dbReference type="Gene3D" id="3.30.70.1320">
    <property type="entry name" value="Multidrug efflux transporter AcrB pore domain like"/>
    <property type="match status" value="1"/>
</dbReference>
<feature type="transmembrane region" description="Helical" evidence="1">
    <location>
        <begin position="12"/>
        <end position="33"/>
    </location>
</feature>
<proteinExistence type="predicted"/>
<dbReference type="RefSeq" id="WP_200276885.1">
    <property type="nucleotide sequence ID" value="NZ_JAENII010000002.1"/>
</dbReference>
<name>A0A934R990_9BACT</name>
<dbReference type="SUPFAM" id="SSF82693">
    <property type="entry name" value="Multidrug efflux transporter AcrB pore domain, PN1, PN2, PC1 and PC2 subdomains"/>
    <property type="match status" value="1"/>
</dbReference>
<dbReference type="Gene3D" id="3.30.70.1430">
    <property type="entry name" value="Multidrug efflux transporter AcrB pore domain"/>
    <property type="match status" value="1"/>
</dbReference>
<organism evidence="2 3">
    <name type="scientific">Haloferula rosea</name>
    <dbReference type="NCBI Taxonomy" id="490093"/>
    <lineage>
        <taxon>Bacteria</taxon>
        <taxon>Pseudomonadati</taxon>
        <taxon>Verrucomicrobiota</taxon>
        <taxon>Verrucomicrobiia</taxon>
        <taxon>Verrucomicrobiales</taxon>
        <taxon>Verrucomicrobiaceae</taxon>
        <taxon>Haloferula</taxon>
    </lineage>
</organism>
<evidence type="ECO:0000313" key="2">
    <source>
        <dbReference type="EMBL" id="MBK1826255.1"/>
    </source>
</evidence>
<evidence type="ECO:0000256" key="1">
    <source>
        <dbReference type="SAM" id="Phobius"/>
    </source>
</evidence>
<dbReference type="GO" id="GO:0042910">
    <property type="term" value="F:xenobiotic transmembrane transporter activity"/>
    <property type="evidence" value="ECO:0007669"/>
    <property type="project" value="TreeGrafter"/>
</dbReference>
<comment type="caution">
    <text evidence="2">The sequence shown here is derived from an EMBL/GenBank/DDBJ whole genome shotgun (WGS) entry which is preliminary data.</text>
</comment>
<keyword evidence="1" id="KW-0472">Membrane</keyword>
<protein>
    <submittedName>
        <fullName evidence="2">Efflux RND transporter permease subunit</fullName>
    </submittedName>
</protein>
<accession>A0A934R990</accession>
<dbReference type="GO" id="GO:0005886">
    <property type="term" value="C:plasma membrane"/>
    <property type="evidence" value="ECO:0007669"/>
    <property type="project" value="TreeGrafter"/>
</dbReference>
<dbReference type="EMBL" id="JAENII010000002">
    <property type="protein sequence ID" value="MBK1826255.1"/>
    <property type="molecule type" value="Genomic_DNA"/>
</dbReference>
<dbReference type="InterPro" id="IPR001036">
    <property type="entry name" value="Acrflvin-R"/>
</dbReference>
<dbReference type="Pfam" id="PF00873">
    <property type="entry name" value="ACR_tran"/>
    <property type="match status" value="1"/>
</dbReference>
<evidence type="ECO:0000313" key="3">
    <source>
        <dbReference type="Proteomes" id="UP000658278"/>
    </source>
</evidence>
<keyword evidence="3" id="KW-1185">Reference proteome</keyword>
<dbReference type="AlphaFoldDB" id="A0A934R990"/>
<gene>
    <name evidence="2" type="ORF">JIN81_04440</name>
</gene>
<dbReference type="PANTHER" id="PTHR32063">
    <property type="match status" value="1"/>
</dbReference>
<keyword evidence="1" id="KW-1133">Transmembrane helix</keyword>
<keyword evidence="1" id="KW-0812">Transmembrane</keyword>
<dbReference type="Gene3D" id="1.20.1640.10">
    <property type="entry name" value="Multidrug efflux transporter AcrB transmembrane domain"/>
    <property type="match status" value="1"/>
</dbReference>
<dbReference type="Gene3D" id="3.30.2090.10">
    <property type="entry name" value="Multidrug efflux transporter AcrB TolC docking domain, DN and DC subdomains"/>
    <property type="match status" value="1"/>
</dbReference>
<dbReference type="Proteomes" id="UP000658278">
    <property type="component" value="Unassembled WGS sequence"/>
</dbReference>